<evidence type="ECO:0000259" key="1">
    <source>
        <dbReference type="Pfam" id="PF01557"/>
    </source>
</evidence>
<organism evidence="2 3">
    <name type="scientific">Pigmentiphaga humi</name>
    <dbReference type="NCBI Taxonomy" id="2478468"/>
    <lineage>
        <taxon>Bacteria</taxon>
        <taxon>Pseudomonadati</taxon>
        <taxon>Pseudomonadota</taxon>
        <taxon>Betaproteobacteria</taxon>
        <taxon>Burkholderiales</taxon>
        <taxon>Alcaligenaceae</taxon>
        <taxon>Pigmentiphaga</taxon>
    </lineage>
</organism>
<accession>A0A3P4B4S3</accession>
<dbReference type="InterPro" id="IPR036663">
    <property type="entry name" value="Fumarylacetoacetase_C_sf"/>
</dbReference>
<dbReference type="AlphaFoldDB" id="A0A3P4B4S3"/>
<proteinExistence type="predicted"/>
<dbReference type="Gene3D" id="3.90.850.10">
    <property type="entry name" value="Fumarylacetoacetase-like, C-terminal domain"/>
    <property type="match status" value="1"/>
</dbReference>
<evidence type="ECO:0000313" key="2">
    <source>
        <dbReference type="EMBL" id="VCU71052.1"/>
    </source>
</evidence>
<dbReference type="GO" id="GO:0050385">
    <property type="term" value="F:ureidoglycolate lyase activity"/>
    <property type="evidence" value="ECO:0007669"/>
    <property type="project" value="UniProtKB-EC"/>
</dbReference>
<dbReference type="Pfam" id="PF01557">
    <property type="entry name" value="FAA_hydrolase"/>
    <property type="match status" value="1"/>
</dbReference>
<dbReference type="EMBL" id="UWPJ01000024">
    <property type="protein sequence ID" value="VCU71052.1"/>
    <property type="molecule type" value="Genomic_DNA"/>
</dbReference>
<dbReference type="SUPFAM" id="SSF56529">
    <property type="entry name" value="FAH"/>
    <property type="match status" value="1"/>
</dbReference>
<dbReference type="OrthoDB" id="9805307at2"/>
<evidence type="ECO:0000313" key="3">
    <source>
        <dbReference type="Proteomes" id="UP000277294"/>
    </source>
</evidence>
<dbReference type="PANTHER" id="PTHR43211:SF1">
    <property type="entry name" value="BLL6422 PROTEIN"/>
    <property type="match status" value="1"/>
</dbReference>
<keyword evidence="2" id="KW-0456">Lyase</keyword>
<feature type="domain" description="Fumarylacetoacetase-like C-terminal" evidence="1">
    <location>
        <begin position="97"/>
        <end position="324"/>
    </location>
</feature>
<name>A0A3P4B4S3_9BURK</name>
<keyword evidence="3" id="KW-1185">Reference proteome</keyword>
<reference evidence="2 3" key="1">
    <citation type="submission" date="2018-10" db="EMBL/GenBank/DDBJ databases">
        <authorList>
            <person name="Criscuolo A."/>
        </authorList>
    </citation>
    <scope>NUCLEOTIDE SEQUENCE [LARGE SCALE GENOMIC DNA]</scope>
    <source>
        <strain evidence="2">DnA1</strain>
    </source>
</reference>
<dbReference type="PANTHER" id="PTHR43211">
    <property type="entry name" value="FUMARYLACETOACETATE HYDROLASE"/>
    <property type="match status" value="1"/>
</dbReference>
<gene>
    <name evidence="2" type="ORF">PIGHUM_03132</name>
</gene>
<dbReference type="RefSeq" id="WP_124080516.1">
    <property type="nucleotide sequence ID" value="NZ_UWPJ01000024.1"/>
</dbReference>
<sequence>MKLATYLPASGNGAPRIGAVDTASASILDLQAAWQREHHGEHPAFASMLALIEAGEAGLRAARETEAHAGIGQRTPLGSVRLLAPIPLPPQIRDCNNFEEHMRNARLGMTRMKARIAGQPEPAPGSVDLTPHPVNFAHIVFYISNRFTVVGPDADIEWPSYADYFDYEGEFAAIIGKPGRDIPAGRADEHIFGYTVFNDFSARDKQAEEMEGRMGPTKGKSFDTGNAMGPWIVTRDEIPDCRAMAIQVRVNGERRAAATTAGMIHSVGQMIAYISQHETLHCGEVIGSGTVGGCCGLETGRFLEDGDVVEIDIDRIGVLRNRVRRQLPAPELRTEDNRQRSSID</sequence>
<dbReference type="InterPro" id="IPR011234">
    <property type="entry name" value="Fumarylacetoacetase-like_C"/>
</dbReference>
<dbReference type="EC" id="4.3.2.3" evidence="2"/>
<dbReference type="Proteomes" id="UP000277294">
    <property type="component" value="Unassembled WGS sequence"/>
</dbReference>
<protein>
    <submittedName>
        <fullName evidence="2">Ureidoglycolate lyase</fullName>
        <ecNumber evidence="2">4.3.2.3</ecNumber>
    </submittedName>
</protein>